<reference evidence="8 9" key="1">
    <citation type="submission" date="2021-12" db="EMBL/GenBank/DDBJ databases">
        <title>High titer production of polyol ester of fatty acids by Rhodotorula paludigena BS15 towards product separation-free biomass refinery.</title>
        <authorList>
            <person name="Mano J."/>
            <person name="Ono H."/>
            <person name="Tanaka T."/>
            <person name="Naito K."/>
            <person name="Sushida H."/>
            <person name="Ike M."/>
            <person name="Tokuyasu K."/>
            <person name="Kitaoka M."/>
        </authorList>
    </citation>
    <scope>NUCLEOTIDE SEQUENCE [LARGE SCALE GENOMIC DNA]</scope>
    <source>
        <strain evidence="8 9">BS15</strain>
    </source>
</reference>
<dbReference type="InterPro" id="IPR011701">
    <property type="entry name" value="MFS"/>
</dbReference>
<protein>
    <recommendedName>
        <fullName evidence="7">Major facilitator superfamily (MFS) profile domain-containing protein</fullName>
    </recommendedName>
</protein>
<name>A0AAV5H0I4_9BASI</name>
<feature type="transmembrane region" description="Helical" evidence="6">
    <location>
        <begin position="188"/>
        <end position="209"/>
    </location>
</feature>
<keyword evidence="9" id="KW-1185">Reference proteome</keyword>
<comment type="caution">
    <text evidence="8">The sequence shown here is derived from an EMBL/GenBank/DDBJ whole genome shotgun (WGS) entry which is preliminary data.</text>
</comment>
<feature type="transmembrane region" description="Helical" evidence="6">
    <location>
        <begin position="449"/>
        <end position="469"/>
    </location>
</feature>
<dbReference type="GO" id="GO:0022857">
    <property type="term" value="F:transmembrane transporter activity"/>
    <property type="evidence" value="ECO:0007669"/>
    <property type="project" value="InterPro"/>
</dbReference>
<keyword evidence="5 6" id="KW-0472">Membrane</keyword>
<feature type="transmembrane region" description="Helical" evidence="6">
    <location>
        <begin position="385"/>
        <end position="405"/>
    </location>
</feature>
<feature type="transmembrane region" description="Helical" evidence="6">
    <location>
        <begin position="127"/>
        <end position="147"/>
    </location>
</feature>
<dbReference type="Gene3D" id="1.20.1250.20">
    <property type="entry name" value="MFS general substrate transporter like domains"/>
    <property type="match status" value="1"/>
</dbReference>
<dbReference type="SUPFAM" id="SSF103473">
    <property type="entry name" value="MFS general substrate transporter"/>
    <property type="match status" value="1"/>
</dbReference>
<keyword evidence="3 6" id="KW-0812">Transmembrane</keyword>
<dbReference type="PROSITE" id="PS50850">
    <property type="entry name" value="MFS"/>
    <property type="match status" value="1"/>
</dbReference>
<evidence type="ECO:0000256" key="5">
    <source>
        <dbReference type="ARBA" id="ARBA00023136"/>
    </source>
</evidence>
<keyword evidence="2" id="KW-0813">Transport</keyword>
<dbReference type="Proteomes" id="UP001342314">
    <property type="component" value="Unassembled WGS sequence"/>
</dbReference>
<feature type="transmembrane region" description="Helical" evidence="6">
    <location>
        <begin position="361"/>
        <end position="379"/>
    </location>
</feature>
<keyword evidence="4 6" id="KW-1133">Transmembrane helix</keyword>
<dbReference type="Pfam" id="PF07690">
    <property type="entry name" value="MFS_1"/>
    <property type="match status" value="1"/>
</dbReference>
<sequence>MTDAEKQQHHFEAEKPYAEHVETASSSGVSDAPQKGHIKVPARIFTKEEEDKLYRKVDLRLMPILALLYLLSFMDRGNIGNARIEGLETELNLDSQRYNTALSVFFVTYCLCEVPANLVMKKFKRPSTWITICVVSWSIVMTLMGVVQNYAGLIVTRLFLGITECGLFPGVILYLSIWYPRNRSQSRIGFFFGAATVAGAFSGLLAYGIGFMSGVGGYLGWRWIFILEGLLTFVVGCTVPWTMPDYPMECQWLTPEEQEWLVYRRATDNSKVGEAEHVSKVFVKQAFMDWQTWLAIGLYFGVVVPLYAISLVLPTIINSFGQYTRPQVQLLTVPVYFMAFLYVMATSILADRQQTRFRYHMLNLILCLVGLIINIAFPPSGVRYFGLYLIAMGAYGGLPSSVTWLSTNLSGQCKRAVGSAAQIGLGNLGALASSNVFRTQDRPKYRLGFGVVLGFVVVGLVCTPAYAYMLNRDNRRKDAFQAEQDALPEEQRRKYTVEELHHLGDKGPDFRYTV</sequence>
<dbReference type="EMBL" id="BQKY01000018">
    <property type="protein sequence ID" value="GJN94747.1"/>
    <property type="molecule type" value="Genomic_DNA"/>
</dbReference>
<organism evidence="8 9">
    <name type="scientific">Rhodotorula paludigena</name>
    <dbReference type="NCBI Taxonomy" id="86838"/>
    <lineage>
        <taxon>Eukaryota</taxon>
        <taxon>Fungi</taxon>
        <taxon>Dikarya</taxon>
        <taxon>Basidiomycota</taxon>
        <taxon>Pucciniomycotina</taxon>
        <taxon>Microbotryomycetes</taxon>
        <taxon>Sporidiobolales</taxon>
        <taxon>Sporidiobolaceae</taxon>
        <taxon>Rhodotorula</taxon>
    </lineage>
</organism>
<feature type="transmembrane region" description="Helical" evidence="6">
    <location>
        <begin position="329"/>
        <end position="349"/>
    </location>
</feature>
<accession>A0AAV5H0I4</accession>
<evidence type="ECO:0000256" key="6">
    <source>
        <dbReference type="SAM" id="Phobius"/>
    </source>
</evidence>
<evidence type="ECO:0000259" key="7">
    <source>
        <dbReference type="PROSITE" id="PS50850"/>
    </source>
</evidence>
<evidence type="ECO:0000256" key="2">
    <source>
        <dbReference type="ARBA" id="ARBA00022448"/>
    </source>
</evidence>
<feature type="transmembrane region" description="Helical" evidence="6">
    <location>
        <begin position="293"/>
        <end position="317"/>
    </location>
</feature>
<dbReference type="FunFam" id="1.20.1250.20:FF:000068">
    <property type="entry name" value="MFS general substrate transporter"/>
    <property type="match status" value="1"/>
</dbReference>
<feature type="transmembrane region" description="Helical" evidence="6">
    <location>
        <begin position="221"/>
        <end position="243"/>
    </location>
</feature>
<comment type="subcellular location">
    <subcellularLocation>
        <location evidence="1">Membrane</location>
        <topology evidence="1">Multi-pass membrane protein</topology>
    </subcellularLocation>
</comment>
<feature type="domain" description="Major facilitator superfamily (MFS) profile" evidence="7">
    <location>
        <begin position="61"/>
        <end position="477"/>
    </location>
</feature>
<gene>
    <name evidence="8" type="ORF">Rhopal_007839-T1</name>
</gene>
<dbReference type="InterPro" id="IPR020846">
    <property type="entry name" value="MFS_dom"/>
</dbReference>
<evidence type="ECO:0000256" key="1">
    <source>
        <dbReference type="ARBA" id="ARBA00004141"/>
    </source>
</evidence>
<dbReference type="AlphaFoldDB" id="A0AAV5H0I4"/>
<dbReference type="FunFam" id="1.20.1250.20:FF:000034">
    <property type="entry name" value="MFS general substrate transporter"/>
    <property type="match status" value="1"/>
</dbReference>
<evidence type="ECO:0000256" key="4">
    <source>
        <dbReference type="ARBA" id="ARBA00022989"/>
    </source>
</evidence>
<evidence type="ECO:0000313" key="9">
    <source>
        <dbReference type="Proteomes" id="UP001342314"/>
    </source>
</evidence>
<proteinExistence type="predicted"/>
<dbReference type="PANTHER" id="PTHR43791:SF46">
    <property type="entry name" value="MAJOR FACILITATOR SUPERFAMILY (MFS) PROFILE DOMAIN-CONTAINING PROTEIN-RELATED"/>
    <property type="match status" value="1"/>
</dbReference>
<feature type="transmembrane region" description="Helical" evidence="6">
    <location>
        <begin position="153"/>
        <end position="176"/>
    </location>
</feature>
<evidence type="ECO:0000313" key="8">
    <source>
        <dbReference type="EMBL" id="GJN94747.1"/>
    </source>
</evidence>
<evidence type="ECO:0000256" key="3">
    <source>
        <dbReference type="ARBA" id="ARBA00022692"/>
    </source>
</evidence>
<dbReference type="PANTHER" id="PTHR43791">
    <property type="entry name" value="PERMEASE-RELATED"/>
    <property type="match status" value="1"/>
</dbReference>
<dbReference type="GO" id="GO:0016020">
    <property type="term" value="C:membrane"/>
    <property type="evidence" value="ECO:0007669"/>
    <property type="project" value="UniProtKB-SubCell"/>
</dbReference>
<dbReference type="InterPro" id="IPR036259">
    <property type="entry name" value="MFS_trans_sf"/>
</dbReference>